<dbReference type="SUPFAM" id="SSF50494">
    <property type="entry name" value="Trypsin-like serine proteases"/>
    <property type="match status" value="1"/>
</dbReference>
<dbReference type="KEGG" id="sapo:SAPIO_CDS1387"/>
<accession>A0A084GF76</accession>
<dbReference type="InterPro" id="IPR043504">
    <property type="entry name" value="Peptidase_S1_PA_chymotrypsin"/>
</dbReference>
<dbReference type="RefSeq" id="XP_016645787.1">
    <property type="nucleotide sequence ID" value="XM_016784671.1"/>
</dbReference>
<dbReference type="HOGENOM" id="CLU_047431_0_0_1"/>
<dbReference type="OrthoDB" id="5367135at2759"/>
<dbReference type="AlphaFoldDB" id="A0A084GF76"/>
<dbReference type="Proteomes" id="UP000028545">
    <property type="component" value="Unassembled WGS sequence"/>
</dbReference>
<name>A0A084GF76_PSEDA</name>
<dbReference type="InterPro" id="IPR009003">
    <property type="entry name" value="Peptidase_S1_PA"/>
</dbReference>
<keyword evidence="2" id="KW-1185">Reference proteome</keyword>
<proteinExistence type="predicted"/>
<evidence type="ECO:0008006" key="3">
    <source>
        <dbReference type="Google" id="ProtNLM"/>
    </source>
</evidence>
<gene>
    <name evidence="1" type="ORF">SAPIO_CDS1387</name>
</gene>
<dbReference type="GeneID" id="27720459"/>
<sequence length="433" mass="48447">MPKYESLIAPELVHPDHRRPPPIPAKPGLRFAAAGDWNSWVVKLSFSQGSDASGTGFYINLPGAEHDVILTAGHNLVGPDGKRSADLLILDTDATKNISVAEENVRISNRYLARPNDSNAVHDYGAILIPREKDQPPRAGFGFSLMLGIDRKDRGTKDPKDEYLSGDVRVCGYRSGTPPGRPDLSSGSCIIRPDQLEYEVETQTGLSGSPVWTAYNGVETVVAIHNHGKNESGRSRGTRLNLRVMRDVFRWAGIDRFHKRLRVQQPGAHPDGLYLHFAEEYTIGDDQVGKVYVGADGMDTTFDVLLAEAPPNPRLRELRPRFVLMARVPWAGHQREYEDQGEDWVVWDLDGGKVSLSSNFHPWCLVRLEEAPGGAFTIVVYREEQKILMRLRMDISALTELQMKMGRRDVNGISFVRAIRGKKYKFDQFCLEG</sequence>
<protein>
    <recommendedName>
        <fullName evidence="3">Serine protease</fullName>
    </recommendedName>
</protein>
<evidence type="ECO:0000313" key="2">
    <source>
        <dbReference type="Proteomes" id="UP000028545"/>
    </source>
</evidence>
<evidence type="ECO:0000313" key="1">
    <source>
        <dbReference type="EMBL" id="KEZ45988.1"/>
    </source>
</evidence>
<reference evidence="1 2" key="1">
    <citation type="journal article" date="2014" name="Genome Announc.">
        <title>Draft genome sequence of the pathogenic fungus Scedosporium apiospermum.</title>
        <authorList>
            <person name="Vandeputte P."/>
            <person name="Ghamrawi S."/>
            <person name="Rechenmann M."/>
            <person name="Iltis A."/>
            <person name="Giraud S."/>
            <person name="Fleury M."/>
            <person name="Thornton C."/>
            <person name="Delhaes L."/>
            <person name="Meyer W."/>
            <person name="Papon N."/>
            <person name="Bouchara J.P."/>
        </authorList>
    </citation>
    <scope>NUCLEOTIDE SEQUENCE [LARGE SCALE GENOMIC DNA]</scope>
    <source>
        <strain evidence="1 2">IHEM 14462</strain>
    </source>
</reference>
<organism evidence="1 2">
    <name type="scientific">Pseudallescheria apiosperma</name>
    <name type="common">Scedosporium apiospermum</name>
    <dbReference type="NCBI Taxonomy" id="563466"/>
    <lineage>
        <taxon>Eukaryota</taxon>
        <taxon>Fungi</taxon>
        <taxon>Dikarya</taxon>
        <taxon>Ascomycota</taxon>
        <taxon>Pezizomycotina</taxon>
        <taxon>Sordariomycetes</taxon>
        <taxon>Hypocreomycetidae</taxon>
        <taxon>Microascales</taxon>
        <taxon>Microascaceae</taxon>
        <taxon>Scedosporium</taxon>
    </lineage>
</organism>
<comment type="caution">
    <text evidence="1">The sequence shown here is derived from an EMBL/GenBank/DDBJ whole genome shotgun (WGS) entry which is preliminary data.</text>
</comment>
<dbReference type="VEuPathDB" id="FungiDB:SAPIO_CDS1387"/>
<dbReference type="OMA" id="LPTEWIV"/>
<dbReference type="EMBL" id="JOWA01000055">
    <property type="protein sequence ID" value="KEZ45988.1"/>
    <property type="molecule type" value="Genomic_DNA"/>
</dbReference>
<dbReference type="Gene3D" id="2.40.10.10">
    <property type="entry name" value="Trypsin-like serine proteases"/>
    <property type="match status" value="2"/>
</dbReference>